<dbReference type="GO" id="GO:0006139">
    <property type="term" value="P:nucleobase-containing compound metabolic process"/>
    <property type="evidence" value="ECO:0007669"/>
    <property type="project" value="InterPro"/>
</dbReference>
<dbReference type="InterPro" id="IPR002562">
    <property type="entry name" value="3'-5'_exonuclease_dom"/>
</dbReference>
<proteinExistence type="predicted"/>
<evidence type="ECO:0000259" key="3">
    <source>
        <dbReference type="Pfam" id="PF01612"/>
    </source>
</evidence>
<dbReference type="GO" id="GO:0008408">
    <property type="term" value="F:3'-5' exonuclease activity"/>
    <property type="evidence" value="ECO:0007669"/>
    <property type="project" value="InterPro"/>
</dbReference>
<organism evidence="4 5">
    <name type="scientific">Panicum virgatum</name>
    <name type="common">Blackwell switchgrass</name>
    <dbReference type="NCBI Taxonomy" id="38727"/>
    <lineage>
        <taxon>Eukaryota</taxon>
        <taxon>Viridiplantae</taxon>
        <taxon>Streptophyta</taxon>
        <taxon>Embryophyta</taxon>
        <taxon>Tracheophyta</taxon>
        <taxon>Spermatophyta</taxon>
        <taxon>Magnoliopsida</taxon>
        <taxon>Liliopsida</taxon>
        <taxon>Poales</taxon>
        <taxon>Poaceae</taxon>
        <taxon>PACMAD clade</taxon>
        <taxon>Panicoideae</taxon>
        <taxon>Panicodae</taxon>
        <taxon>Paniceae</taxon>
        <taxon>Panicinae</taxon>
        <taxon>Panicum</taxon>
        <taxon>Panicum sect. Hiantes</taxon>
    </lineage>
</organism>
<dbReference type="PANTHER" id="PTHR13620:SF121">
    <property type="entry name" value="EMB|CAB82946.1-RELATED"/>
    <property type="match status" value="1"/>
</dbReference>
<dbReference type="GO" id="GO:0005737">
    <property type="term" value="C:cytoplasm"/>
    <property type="evidence" value="ECO:0007669"/>
    <property type="project" value="TreeGrafter"/>
</dbReference>
<dbReference type="InterPro" id="IPR036397">
    <property type="entry name" value="RNaseH_sf"/>
</dbReference>
<comment type="caution">
    <text evidence="4">The sequence shown here is derived from an EMBL/GenBank/DDBJ whole genome shotgun (WGS) entry which is preliminary data.</text>
</comment>
<reference evidence="4" key="1">
    <citation type="submission" date="2020-05" db="EMBL/GenBank/DDBJ databases">
        <title>WGS assembly of Panicum virgatum.</title>
        <authorList>
            <person name="Lovell J.T."/>
            <person name="Jenkins J."/>
            <person name="Shu S."/>
            <person name="Juenger T.E."/>
            <person name="Schmutz J."/>
        </authorList>
    </citation>
    <scope>NUCLEOTIDE SEQUENCE</scope>
    <source>
        <strain evidence="4">AP13</strain>
    </source>
</reference>
<gene>
    <name evidence="4" type="ORF">PVAP13_6KG174100</name>
</gene>
<accession>A0A8T0RCE1</accession>
<name>A0A8T0RCE1_PANVG</name>
<dbReference type="GO" id="GO:0005634">
    <property type="term" value="C:nucleus"/>
    <property type="evidence" value="ECO:0007669"/>
    <property type="project" value="TreeGrafter"/>
</dbReference>
<dbReference type="InterPro" id="IPR012337">
    <property type="entry name" value="RNaseH-like_sf"/>
</dbReference>
<dbReference type="GO" id="GO:0003676">
    <property type="term" value="F:nucleic acid binding"/>
    <property type="evidence" value="ECO:0007669"/>
    <property type="project" value="InterPro"/>
</dbReference>
<keyword evidence="1" id="KW-0540">Nuclease</keyword>
<dbReference type="SUPFAM" id="SSF53098">
    <property type="entry name" value="Ribonuclease H-like"/>
    <property type="match status" value="1"/>
</dbReference>
<dbReference type="EMBL" id="CM029047">
    <property type="protein sequence ID" value="KAG2583511.1"/>
    <property type="molecule type" value="Genomic_DNA"/>
</dbReference>
<keyword evidence="5" id="KW-1185">Reference proteome</keyword>
<dbReference type="Pfam" id="PF01612">
    <property type="entry name" value="DNA_pol_A_exo1"/>
    <property type="match status" value="1"/>
</dbReference>
<keyword evidence="2" id="KW-0378">Hydrolase</keyword>
<protein>
    <recommendedName>
        <fullName evidence="3">3'-5' exonuclease domain-containing protein</fullName>
    </recommendedName>
</protein>
<sequence>MTVTCDAAVAARFLEEIRGTPPQHRMIVGLDTEWKTLDGGGFTTALLQLCVGTRVLVFQVLYAAAGDLPEVLKSFLSEEDHIFAGAHIENDMKRLQDDFGVTISNPTDLQIVVPQAASRFEHLGGPHPEYGFRRSSLEKIASEVLCLPRVRKPDADHRRWHVRDLGYLQVKYAAVDAYLSYEVANQLEVGY</sequence>
<evidence type="ECO:0000256" key="1">
    <source>
        <dbReference type="ARBA" id="ARBA00022722"/>
    </source>
</evidence>
<dbReference type="PANTHER" id="PTHR13620">
    <property type="entry name" value="3-5 EXONUCLEASE"/>
    <property type="match status" value="1"/>
</dbReference>
<dbReference type="InterPro" id="IPR051132">
    <property type="entry name" value="3-5_Exonuclease_domain"/>
</dbReference>
<evidence type="ECO:0000313" key="4">
    <source>
        <dbReference type="EMBL" id="KAG2583511.1"/>
    </source>
</evidence>
<dbReference type="CDD" id="cd06141">
    <property type="entry name" value="WRN_exo"/>
    <property type="match status" value="1"/>
</dbReference>
<dbReference type="AlphaFoldDB" id="A0A8T0RCE1"/>
<dbReference type="Proteomes" id="UP000823388">
    <property type="component" value="Chromosome 6K"/>
</dbReference>
<dbReference type="Gene3D" id="3.30.420.10">
    <property type="entry name" value="Ribonuclease H-like superfamily/Ribonuclease H"/>
    <property type="match status" value="1"/>
</dbReference>
<evidence type="ECO:0000256" key="2">
    <source>
        <dbReference type="ARBA" id="ARBA00022801"/>
    </source>
</evidence>
<feature type="domain" description="3'-5' exonuclease" evidence="3">
    <location>
        <begin position="11"/>
        <end position="188"/>
    </location>
</feature>
<evidence type="ECO:0000313" key="5">
    <source>
        <dbReference type="Proteomes" id="UP000823388"/>
    </source>
</evidence>